<organism evidence="2 3">
    <name type="scientific">Oligella urethralis DNF00040</name>
    <dbReference type="NCBI Taxonomy" id="1401065"/>
    <lineage>
        <taxon>Bacteria</taxon>
        <taxon>Pseudomonadati</taxon>
        <taxon>Pseudomonadota</taxon>
        <taxon>Betaproteobacteria</taxon>
        <taxon>Burkholderiales</taxon>
        <taxon>Alcaligenaceae</taxon>
        <taxon>Oligella</taxon>
    </lineage>
</organism>
<keyword evidence="1" id="KW-0472">Membrane</keyword>
<dbReference type="Proteomes" id="UP000029629">
    <property type="component" value="Unassembled WGS sequence"/>
</dbReference>
<gene>
    <name evidence="2" type="ORF">HMPREF2130_10745</name>
</gene>
<evidence type="ECO:0000313" key="3">
    <source>
        <dbReference type="Proteomes" id="UP000029629"/>
    </source>
</evidence>
<feature type="transmembrane region" description="Helical" evidence="1">
    <location>
        <begin position="7"/>
        <end position="26"/>
    </location>
</feature>
<reference evidence="2 3" key="1">
    <citation type="submission" date="2014-07" db="EMBL/GenBank/DDBJ databases">
        <authorList>
            <person name="McCorrison J."/>
            <person name="Sanka R."/>
            <person name="Torralba M."/>
            <person name="Gillis M."/>
            <person name="Haft D.H."/>
            <person name="Methe B."/>
            <person name="Sutton G."/>
            <person name="Nelson K.E."/>
        </authorList>
    </citation>
    <scope>NUCLEOTIDE SEQUENCE [LARGE SCALE GENOMIC DNA]</scope>
    <source>
        <strain evidence="2 3">DNF00040</strain>
    </source>
</reference>
<evidence type="ECO:0000256" key="1">
    <source>
        <dbReference type="SAM" id="Phobius"/>
    </source>
</evidence>
<dbReference type="EMBL" id="JRNI01000085">
    <property type="protein sequence ID" value="KGF25848.1"/>
    <property type="molecule type" value="Genomic_DNA"/>
</dbReference>
<name>A0A095YU13_9BURK</name>
<proteinExistence type="predicted"/>
<comment type="caution">
    <text evidence="2">The sequence shown here is derived from an EMBL/GenBank/DDBJ whole genome shotgun (WGS) entry which is preliminary data.</text>
</comment>
<keyword evidence="3" id="KW-1185">Reference proteome</keyword>
<feature type="transmembrane region" description="Helical" evidence="1">
    <location>
        <begin position="71"/>
        <end position="92"/>
    </location>
</feature>
<keyword evidence="1" id="KW-1133">Transmembrane helix</keyword>
<dbReference type="AlphaFoldDB" id="A0A095YU13"/>
<accession>A0A095YU13</accession>
<keyword evidence="1" id="KW-0812">Transmembrane</keyword>
<protein>
    <submittedName>
        <fullName evidence="2">Uncharacterized protein</fullName>
    </submittedName>
</protein>
<evidence type="ECO:0000313" key="2">
    <source>
        <dbReference type="EMBL" id="KGF25848.1"/>
    </source>
</evidence>
<sequence>MKLVTKIFFISLWIVVFTFIMTYVWFRAPVLWFPSPPEVVWQYLEELFNVLECSGSGRCIGKGDLELMVGFVYGFLAALLITCISWLVWLTIRSSGR</sequence>